<name>A0AAU9C0I1_9ENTR</name>
<sequence>MLEAILHRFPAIRVILILAKKEAKCAEQLRQRNVMAIVPRNANPERFAAVLDSVSRGMVCFPGEWVREPTSPQALLSLSERQREVLKLLAAGESNKEIGRNLNISAATVKAHLEALFRRLDVKNRTQAAMYYTRATA</sequence>
<dbReference type="EMBL" id="AP023447">
    <property type="protein sequence ID" value="BCL45005.1"/>
    <property type="molecule type" value="Genomic_DNA"/>
</dbReference>
<dbReference type="InterPro" id="IPR051015">
    <property type="entry name" value="EvgA-like"/>
</dbReference>
<evidence type="ECO:0000313" key="4">
    <source>
        <dbReference type="Proteomes" id="UP000595858"/>
    </source>
</evidence>
<organism evidence="3 4">
    <name type="scientific">Enterobacter roggenkampii</name>
    <dbReference type="NCBI Taxonomy" id="1812935"/>
    <lineage>
        <taxon>Bacteria</taxon>
        <taxon>Pseudomonadati</taxon>
        <taxon>Pseudomonadota</taxon>
        <taxon>Gammaproteobacteria</taxon>
        <taxon>Enterobacterales</taxon>
        <taxon>Enterobacteriaceae</taxon>
        <taxon>Enterobacter</taxon>
        <taxon>Enterobacter cloacae complex</taxon>
    </lineage>
</organism>
<dbReference type="Gene3D" id="3.40.50.2300">
    <property type="match status" value="1"/>
</dbReference>
<accession>A0AAU9C0I1</accession>
<dbReference type="PRINTS" id="PR00038">
    <property type="entry name" value="HTHLUXR"/>
</dbReference>
<reference evidence="3" key="1">
    <citation type="journal article" date="2020" name="J Glob Antimicrob Resist">
        <title>Genomic characterization of clinical Enterobacter roggenkampii co-harboring blaIMP-1- and blaGES-5-encoding IncP6 and mcr-9-encoding IncHI2 plasmids isolated in Japan.</title>
        <authorList>
            <person name="Umeda K."/>
            <person name="Nakamura H."/>
            <person name="Fukuda A."/>
            <person name="Matsumoto Y."/>
            <person name="Motooka D."/>
            <person name="Nakamura S."/>
            <person name="Yasui Y."/>
            <person name="Yoshida H."/>
            <person name="Kawahara R."/>
        </authorList>
    </citation>
    <scope>NUCLEOTIDE SEQUENCE</scope>
    <source>
        <strain evidence="3">OIPH-N260</strain>
    </source>
</reference>
<dbReference type="SMART" id="SM00421">
    <property type="entry name" value="HTH_LUXR"/>
    <property type="match status" value="1"/>
</dbReference>
<evidence type="ECO:0000259" key="2">
    <source>
        <dbReference type="PROSITE" id="PS50043"/>
    </source>
</evidence>
<dbReference type="PROSITE" id="PS50043">
    <property type="entry name" value="HTH_LUXR_2"/>
    <property type="match status" value="1"/>
</dbReference>
<dbReference type="GO" id="GO:0003677">
    <property type="term" value="F:DNA binding"/>
    <property type="evidence" value="ECO:0007669"/>
    <property type="project" value="UniProtKB-KW"/>
</dbReference>
<gene>
    <name evidence="3" type="ORF">OIPHN260_45070</name>
</gene>
<dbReference type="CDD" id="cd06170">
    <property type="entry name" value="LuxR_C_like"/>
    <property type="match status" value="1"/>
</dbReference>
<dbReference type="Pfam" id="PF00196">
    <property type="entry name" value="GerE"/>
    <property type="match status" value="1"/>
</dbReference>
<dbReference type="SUPFAM" id="SSF46894">
    <property type="entry name" value="C-terminal effector domain of the bipartite response regulators"/>
    <property type="match status" value="1"/>
</dbReference>
<dbReference type="Proteomes" id="UP000595858">
    <property type="component" value="Chromosome"/>
</dbReference>
<dbReference type="AlphaFoldDB" id="A0AAU9C0I1"/>
<dbReference type="GO" id="GO:0006355">
    <property type="term" value="P:regulation of DNA-templated transcription"/>
    <property type="evidence" value="ECO:0007669"/>
    <property type="project" value="InterPro"/>
</dbReference>
<evidence type="ECO:0000313" key="3">
    <source>
        <dbReference type="EMBL" id="BCL45005.1"/>
    </source>
</evidence>
<dbReference type="PANTHER" id="PTHR45566">
    <property type="entry name" value="HTH-TYPE TRANSCRIPTIONAL REGULATOR YHJB-RELATED"/>
    <property type="match status" value="1"/>
</dbReference>
<proteinExistence type="predicted"/>
<keyword evidence="1" id="KW-0238">DNA-binding</keyword>
<dbReference type="PROSITE" id="PS00622">
    <property type="entry name" value="HTH_LUXR_1"/>
    <property type="match status" value="1"/>
</dbReference>
<feature type="domain" description="HTH luxR-type" evidence="2">
    <location>
        <begin position="71"/>
        <end position="136"/>
    </location>
</feature>
<evidence type="ECO:0000256" key="1">
    <source>
        <dbReference type="ARBA" id="ARBA00023125"/>
    </source>
</evidence>
<protein>
    <recommendedName>
        <fullName evidence="2">HTH luxR-type domain-containing protein</fullName>
    </recommendedName>
</protein>
<dbReference type="InterPro" id="IPR000792">
    <property type="entry name" value="Tscrpt_reg_LuxR_C"/>
</dbReference>
<dbReference type="PANTHER" id="PTHR45566:SF1">
    <property type="entry name" value="HTH-TYPE TRANSCRIPTIONAL REGULATOR YHJB-RELATED"/>
    <property type="match status" value="1"/>
</dbReference>
<dbReference type="InterPro" id="IPR016032">
    <property type="entry name" value="Sig_transdc_resp-reg_C-effctor"/>
</dbReference>